<dbReference type="InterPro" id="IPR010730">
    <property type="entry name" value="HET"/>
</dbReference>
<name>A0A6A6UDV4_9PEZI</name>
<dbReference type="EMBL" id="MU004234">
    <property type="protein sequence ID" value="KAF2670465.1"/>
    <property type="molecule type" value="Genomic_DNA"/>
</dbReference>
<sequence>MTNIDSLKRGFMASQLPQNFQDAISVADRLGIQYVWIDSLCIVQDSVSDWIFQSSLMSAVYGSSYFTIYASDAGFLRPRSKASFLEAKVCQLPGSGDWIYARYPRYENYVTGRLWERGWAFQELILPSRVLEYSPSYIRWYCNSGILIETAPDLTTSSLSRLKNKIARMNQRNQKPFEHLPYATWYELVQSYSRRKLDKDSDKLPAVAGLANLFFDLLNDQYLAGLWKKDLAAGICWRKYQESLQEPAYYTAPSWSWASKIGPVDFTFTALHNYTLEVADYSTYVHGRSRFGQVKGGYLTVKGPMRTFKIPPVTADVYGTEKNHTGIYGPPKLHSKIEENATNHCHFFEIKTQENFRNSLGTGICTFSFDVCLPADLPTLYLFKLKKEGIINIKKAEFAGSPDGLVLRRYKHEDDYLYTRIGVYQVADLNALRMASDTEYTELRGWVTETITIV</sequence>
<gene>
    <name evidence="2" type="ORF">BT63DRAFT_239138</name>
</gene>
<feature type="domain" description="Heterokaryon incompatibility" evidence="1">
    <location>
        <begin position="12"/>
        <end position="123"/>
    </location>
</feature>
<organism evidence="2 3">
    <name type="scientific">Microthyrium microscopicum</name>
    <dbReference type="NCBI Taxonomy" id="703497"/>
    <lineage>
        <taxon>Eukaryota</taxon>
        <taxon>Fungi</taxon>
        <taxon>Dikarya</taxon>
        <taxon>Ascomycota</taxon>
        <taxon>Pezizomycotina</taxon>
        <taxon>Dothideomycetes</taxon>
        <taxon>Dothideomycetes incertae sedis</taxon>
        <taxon>Microthyriales</taxon>
        <taxon>Microthyriaceae</taxon>
        <taxon>Microthyrium</taxon>
    </lineage>
</organism>
<dbReference type="AlphaFoldDB" id="A0A6A6UDV4"/>
<dbReference type="PANTHER" id="PTHR33112">
    <property type="entry name" value="DOMAIN PROTEIN, PUTATIVE-RELATED"/>
    <property type="match status" value="1"/>
</dbReference>
<dbReference type="Pfam" id="PF06985">
    <property type="entry name" value="HET"/>
    <property type="match status" value="1"/>
</dbReference>
<proteinExistence type="predicted"/>
<reference evidence="2" key="1">
    <citation type="journal article" date="2020" name="Stud. Mycol.">
        <title>101 Dothideomycetes genomes: a test case for predicting lifestyles and emergence of pathogens.</title>
        <authorList>
            <person name="Haridas S."/>
            <person name="Albert R."/>
            <person name="Binder M."/>
            <person name="Bloem J."/>
            <person name="Labutti K."/>
            <person name="Salamov A."/>
            <person name="Andreopoulos B."/>
            <person name="Baker S."/>
            <person name="Barry K."/>
            <person name="Bills G."/>
            <person name="Bluhm B."/>
            <person name="Cannon C."/>
            <person name="Castanera R."/>
            <person name="Culley D."/>
            <person name="Daum C."/>
            <person name="Ezra D."/>
            <person name="Gonzalez J."/>
            <person name="Henrissat B."/>
            <person name="Kuo A."/>
            <person name="Liang C."/>
            <person name="Lipzen A."/>
            <person name="Lutzoni F."/>
            <person name="Magnuson J."/>
            <person name="Mondo S."/>
            <person name="Nolan M."/>
            <person name="Ohm R."/>
            <person name="Pangilinan J."/>
            <person name="Park H.-J."/>
            <person name="Ramirez L."/>
            <person name="Alfaro M."/>
            <person name="Sun H."/>
            <person name="Tritt A."/>
            <person name="Yoshinaga Y."/>
            <person name="Zwiers L.-H."/>
            <person name="Turgeon B."/>
            <person name="Goodwin S."/>
            <person name="Spatafora J."/>
            <person name="Crous P."/>
            <person name="Grigoriev I."/>
        </authorList>
    </citation>
    <scope>NUCLEOTIDE SEQUENCE</scope>
    <source>
        <strain evidence="2">CBS 115976</strain>
    </source>
</reference>
<dbReference type="Proteomes" id="UP000799302">
    <property type="component" value="Unassembled WGS sequence"/>
</dbReference>
<evidence type="ECO:0000313" key="3">
    <source>
        <dbReference type="Proteomes" id="UP000799302"/>
    </source>
</evidence>
<evidence type="ECO:0000313" key="2">
    <source>
        <dbReference type="EMBL" id="KAF2670465.1"/>
    </source>
</evidence>
<evidence type="ECO:0000259" key="1">
    <source>
        <dbReference type="Pfam" id="PF06985"/>
    </source>
</evidence>
<accession>A0A6A6UDV4</accession>
<keyword evidence="3" id="KW-1185">Reference proteome</keyword>
<dbReference type="OrthoDB" id="3486565at2759"/>
<protein>
    <submittedName>
        <fullName evidence="2">HET-domain-containing protein</fullName>
    </submittedName>
</protein>
<dbReference type="PANTHER" id="PTHR33112:SF10">
    <property type="entry name" value="TOL"/>
    <property type="match status" value="1"/>
</dbReference>